<sequence length="119" mass="14040">MNSIRDKVIECLSKEWQEESDTWESPEGKLIPYIRFSKFIMPDNDDFNRYHVAFTIWAKNVSVEIIESCGECGPEIDSDERWAMIKIYRVAKVPHAEFIANSSELIQKAYRILYEKFNP</sequence>
<evidence type="ECO:0000313" key="1">
    <source>
        <dbReference type="EMBL" id="CUR33953.1"/>
    </source>
</evidence>
<accession>A0A1J1LQW8</accession>
<reference evidence="2" key="1">
    <citation type="submission" date="2015-10" db="EMBL/GenBank/DDBJ databases">
        <authorList>
            <person name="Regsiter A."/>
            <person name="william w."/>
        </authorList>
    </citation>
    <scope>NUCLEOTIDE SEQUENCE [LARGE SCALE GENOMIC DNA]</scope>
</reference>
<dbReference type="RefSeq" id="WP_072716996.1">
    <property type="nucleotide sequence ID" value="NZ_LN889762.1"/>
</dbReference>
<dbReference type="OrthoDB" id="469337at2"/>
<dbReference type="STRING" id="671072.PL921460062"/>
<protein>
    <submittedName>
        <fullName evidence="1">Uncharacterized protein</fullName>
    </submittedName>
</protein>
<dbReference type="AlphaFoldDB" id="A0A1J1LQW8"/>
<dbReference type="Proteomes" id="UP000184315">
    <property type="component" value="Unassembled WGS sequence"/>
</dbReference>
<name>A0A1J1LQW8_9CYAN</name>
<evidence type="ECO:0000313" key="2">
    <source>
        <dbReference type="Proteomes" id="UP000184315"/>
    </source>
</evidence>
<proteinExistence type="predicted"/>
<gene>
    <name evidence="1" type="ORF">PL921460062</name>
</gene>
<organism evidence="1 2">
    <name type="scientific">Planktothrix tepida PCC 9214</name>
    <dbReference type="NCBI Taxonomy" id="671072"/>
    <lineage>
        <taxon>Bacteria</taxon>
        <taxon>Bacillati</taxon>
        <taxon>Cyanobacteriota</taxon>
        <taxon>Cyanophyceae</taxon>
        <taxon>Oscillatoriophycideae</taxon>
        <taxon>Oscillatoriales</taxon>
        <taxon>Microcoleaceae</taxon>
        <taxon>Planktothrix</taxon>
    </lineage>
</organism>
<keyword evidence="2" id="KW-1185">Reference proteome</keyword>
<dbReference type="EMBL" id="CZDF01000166">
    <property type="protein sequence ID" value="CUR33953.1"/>
    <property type="molecule type" value="Genomic_DNA"/>
</dbReference>